<accession>A0A415ME95</accession>
<dbReference type="Proteomes" id="UP000285201">
    <property type="component" value="Unassembled WGS sequence"/>
</dbReference>
<proteinExistence type="predicted"/>
<protein>
    <recommendedName>
        <fullName evidence="1">NadR/Ttd14 AAA domain-containing protein</fullName>
    </recommendedName>
</protein>
<sequence length="178" mass="20715">MDTIVINLFGEPSAGKSTCAMDITAQLKRHGINAEYVSEFAKDKVYENNGEVFKHQEYLFGKQSFKMGRVKNKVQVMVVDSPLILCAVYNTDEVLGEDFNKTVLNVFNSYNNRNYLLTRHHSYENEGRFQNEDEAKEVRKEIIDKLNQYNIKYEEIASTDSNCEYIVEEIMEEIKNEQ</sequence>
<dbReference type="SUPFAM" id="SSF52540">
    <property type="entry name" value="P-loop containing nucleoside triphosphate hydrolases"/>
    <property type="match status" value="1"/>
</dbReference>
<dbReference type="Pfam" id="PF13521">
    <property type="entry name" value="AAA_28"/>
    <property type="match status" value="1"/>
</dbReference>
<organism evidence="2 3">
    <name type="scientific">Lachnospira eligens</name>
    <dbReference type="NCBI Taxonomy" id="39485"/>
    <lineage>
        <taxon>Bacteria</taxon>
        <taxon>Bacillati</taxon>
        <taxon>Bacillota</taxon>
        <taxon>Clostridia</taxon>
        <taxon>Lachnospirales</taxon>
        <taxon>Lachnospiraceae</taxon>
        <taxon>Lachnospira</taxon>
    </lineage>
</organism>
<dbReference type="EMBL" id="QROY01000002">
    <property type="protein sequence ID" value="RHL71028.1"/>
    <property type="molecule type" value="Genomic_DNA"/>
</dbReference>
<reference evidence="2 3" key="1">
    <citation type="submission" date="2018-08" db="EMBL/GenBank/DDBJ databases">
        <title>A genome reference for cultivated species of the human gut microbiota.</title>
        <authorList>
            <person name="Zou Y."/>
            <person name="Xue W."/>
            <person name="Luo G."/>
        </authorList>
    </citation>
    <scope>NUCLEOTIDE SEQUENCE [LARGE SCALE GENOMIC DNA]</scope>
    <source>
        <strain evidence="2 3">AF36-7BH</strain>
    </source>
</reference>
<dbReference type="RefSeq" id="WP_118370330.1">
    <property type="nucleotide sequence ID" value="NZ_QROY01000002.1"/>
</dbReference>
<dbReference type="InterPro" id="IPR038727">
    <property type="entry name" value="NadR/Ttd14_AAA_dom"/>
</dbReference>
<comment type="caution">
    <text evidence="2">The sequence shown here is derived from an EMBL/GenBank/DDBJ whole genome shotgun (WGS) entry which is preliminary data.</text>
</comment>
<feature type="domain" description="NadR/Ttd14 AAA" evidence="1">
    <location>
        <begin position="6"/>
        <end position="160"/>
    </location>
</feature>
<gene>
    <name evidence="2" type="ORF">DW007_02475</name>
</gene>
<evidence type="ECO:0000313" key="3">
    <source>
        <dbReference type="Proteomes" id="UP000285201"/>
    </source>
</evidence>
<name>A0A415ME95_9FIRM</name>
<dbReference type="AlphaFoldDB" id="A0A415ME95"/>
<dbReference type="InterPro" id="IPR027417">
    <property type="entry name" value="P-loop_NTPase"/>
</dbReference>
<evidence type="ECO:0000313" key="2">
    <source>
        <dbReference type="EMBL" id="RHL71028.1"/>
    </source>
</evidence>
<evidence type="ECO:0000259" key="1">
    <source>
        <dbReference type="Pfam" id="PF13521"/>
    </source>
</evidence>
<dbReference type="Gene3D" id="3.40.50.300">
    <property type="entry name" value="P-loop containing nucleotide triphosphate hydrolases"/>
    <property type="match status" value="1"/>
</dbReference>